<keyword evidence="6 9" id="KW-0378">Hydrolase</keyword>
<keyword evidence="13" id="KW-1185">Reference proteome</keyword>
<keyword evidence="3 9" id="KW-0645">Protease</keyword>
<comment type="pathway">
    <text evidence="9">Protein modification; lipoprotein biosynthesis (signal peptide cleavage).</text>
</comment>
<organism evidence="12 13">
    <name type="scientific">Alkalimarinus alittae</name>
    <dbReference type="NCBI Taxonomy" id="2961619"/>
    <lineage>
        <taxon>Bacteria</taxon>
        <taxon>Pseudomonadati</taxon>
        <taxon>Pseudomonadota</taxon>
        <taxon>Gammaproteobacteria</taxon>
        <taxon>Alteromonadales</taxon>
        <taxon>Alteromonadaceae</taxon>
        <taxon>Alkalimarinus</taxon>
    </lineage>
</organism>
<accession>A0ABY6N7I8</accession>
<evidence type="ECO:0000256" key="3">
    <source>
        <dbReference type="ARBA" id="ARBA00022670"/>
    </source>
</evidence>
<dbReference type="GO" id="GO:0004190">
    <property type="term" value="F:aspartic-type endopeptidase activity"/>
    <property type="evidence" value="ECO:0007669"/>
    <property type="project" value="UniProtKB-EC"/>
</dbReference>
<feature type="active site" evidence="9">
    <location>
        <position position="132"/>
    </location>
</feature>
<dbReference type="EMBL" id="CP100390">
    <property type="protein sequence ID" value="UZE98073.1"/>
    <property type="molecule type" value="Genomic_DNA"/>
</dbReference>
<evidence type="ECO:0000256" key="8">
    <source>
        <dbReference type="ARBA" id="ARBA00023136"/>
    </source>
</evidence>
<name>A0ABY6N7I8_9ALTE</name>
<keyword evidence="5 9" id="KW-0064">Aspartyl protease</keyword>
<dbReference type="PANTHER" id="PTHR33695">
    <property type="entry name" value="LIPOPROTEIN SIGNAL PEPTIDASE"/>
    <property type="match status" value="1"/>
</dbReference>
<evidence type="ECO:0000256" key="7">
    <source>
        <dbReference type="ARBA" id="ARBA00022989"/>
    </source>
</evidence>
<evidence type="ECO:0000256" key="1">
    <source>
        <dbReference type="ARBA" id="ARBA00006139"/>
    </source>
</evidence>
<evidence type="ECO:0000256" key="5">
    <source>
        <dbReference type="ARBA" id="ARBA00022750"/>
    </source>
</evidence>
<keyword evidence="2 9" id="KW-1003">Cell membrane</keyword>
<feature type="transmembrane region" description="Helical" evidence="9">
    <location>
        <begin position="6"/>
        <end position="22"/>
    </location>
</feature>
<dbReference type="InterPro" id="IPR001872">
    <property type="entry name" value="Peptidase_A8"/>
</dbReference>
<proteinExistence type="inferred from homology"/>
<comment type="similarity">
    <text evidence="1 9 11">Belongs to the peptidase A8 family.</text>
</comment>
<evidence type="ECO:0000256" key="4">
    <source>
        <dbReference type="ARBA" id="ARBA00022692"/>
    </source>
</evidence>
<dbReference type="Proteomes" id="UP001163739">
    <property type="component" value="Chromosome"/>
</dbReference>
<comment type="catalytic activity">
    <reaction evidence="9 10">
        <text>Release of signal peptides from bacterial membrane prolipoproteins. Hydrolyzes -Xaa-Yaa-Zaa-|-(S,diacylglyceryl)Cys-, in which Xaa is hydrophobic (preferably Leu), and Yaa (Ala or Ser) and Zaa (Gly or Ala) have small, neutral side chains.</text>
        <dbReference type="EC" id="3.4.23.36"/>
    </reaction>
</comment>
<evidence type="ECO:0000256" key="9">
    <source>
        <dbReference type="HAMAP-Rule" id="MF_00161"/>
    </source>
</evidence>
<evidence type="ECO:0000256" key="10">
    <source>
        <dbReference type="RuleBase" id="RU000594"/>
    </source>
</evidence>
<dbReference type="Pfam" id="PF01252">
    <property type="entry name" value="Peptidase_A8"/>
    <property type="match status" value="1"/>
</dbReference>
<evidence type="ECO:0000256" key="6">
    <source>
        <dbReference type="ARBA" id="ARBA00022801"/>
    </source>
</evidence>
<protein>
    <recommendedName>
        <fullName evidence="9">Lipoprotein signal peptidase</fullName>
        <ecNumber evidence="9">3.4.23.36</ecNumber>
    </recommendedName>
    <alternativeName>
        <fullName evidence="9">Prolipoprotein signal peptidase</fullName>
    </alternativeName>
    <alternativeName>
        <fullName evidence="9">Signal peptidase II</fullName>
        <shortName evidence="9">SPase II</shortName>
    </alternativeName>
</protein>
<evidence type="ECO:0000256" key="11">
    <source>
        <dbReference type="RuleBase" id="RU004181"/>
    </source>
</evidence>
<evidence type="ECO:0000256" key="2">
    <source>
        <dbReference type="ARBA" id="ARBA00022475"/>
    </source>
</evidence>
<feature type="transmembrane region" description="Helical" evidence="9">
    <location>
        <begin position="87"/>
        <end position="104"/>
    </location>
</feature>
<keyword evidence="8 9" id="KW-0472">Membrane</keyword>
<feature type="transmembrane region" description="Helical" evidence="9">
    <location>
        <begin position="124"/>
        <end position="147"/>
    </location>
</feature>
<gene>
    <name evidence="9 12" type="primary">lspA</name>
    <name evidence="12" type="ORF">NKI27_16315</name>
</gene>
<comment type="subcellular location">
    <subcellularLocation>
        <location evidence="9">Cell membrane</location>
        <topology evidence="9">Multi-pass membrane protein</topology>
    </subcellularLocation>
</comment>
<keyword evidence="7 9" id="KW-1133">Transmembrane helix</keyword>
<keyword evidence="4 9" id="KW-0812">Transmembrane</keyword>
<evidence type="ECO:0000313" key="13">
    <source>
        <dbReference type="Proteomes" id="UP001163739"/>
    </source>
</evidence>
<reference evidence="12" key="1">
    <citation type="submission" date="2022-06" db="EMBL/GenBank/DDBJ databases">
        <title>Alkalimarinus sp. nov., isolated from gut of a Alitta virens.</title>
        <authorList>
            <person name="Yang A.I."/>
            <person name="Shin N.-R."/>
        </authorList>
    </citation>
    <scope>NUCLEOTIDE SEQUENCE</scope>
    <source>
        <strain evidence="12">A2M4</strain>
    </source>
</reference>
<feature type="active site" evidence="9">
    <location>
        <position position="114"/>
    </location>
</feature>
<comment type="function">
    <text evidence="9 10">This protein specifically catalyzes the removal of signal peptides from prolipoproteins.</text>
</comment>
<dbReference type="HAMAP" id="MF_00161">
    <property type="entry name" value="LspA"/>
    <property type="match status" value="1"/>
</dbReference>
<evidence type="ECO:0000313" key="12">
    <source>
        <dbReference type="EMBL" id="UZE98073.1"/>
    </source>
</evidence>
<feature type="transmembrane region" description="Helical" evidence="9">
    <location>
        <begin position="62"/>
        <end position="80"/>
    </location>
</feature>
<dbReference type="RefSeq" id="WP_265049545.1">
    <property type="nucleotide sequence ID" value="NZ_CP100390.1"/>
</dbReference>
<dbReference type="PRINTS" id="PR00781">
    <property type="entry name" value="LIPOSIGPTASE"/>
</dbReference>
<dbReference type="EC" id="3.4.23.36" evidence="9"/>
<dbReference type="NCBIfam" id="TIGR00077">
    <property type="entry name" value="lspA"/>
    <property type="match status" value="1"/>
</dbReference>
<dbReference type="PANTHER" id="PTHR33695:SF1">
    <property type="entry name" value="LIPOPROTEIN SIGNAL PEPTIDASE"/>
    <property type="match status" value="1"/>
</dbReference>
<sequence length="158" mass="17743">MLKWLWLSVIVVFLDLGTKWLATDMLDYAISVPVLPFFNFTLLHNTGAAFSFLASAGGWQRWFFAVLAVGISVMLVKWLASIKGDKWLAIAIALVLGGALGNLYDRVIHGYVVDFLHFYWQNYHFPAFNIADSAITVGAIMMALDIFRKPNPETVEKV</sequence>
<dbReference type="PROSITE" id="PS00855">
    <property type="entry name" value="SPASE_II"/>
    <property type="match status" value="1"/>
</dbReference>
<feature type="transmembrane region" description="Helical" evidence="9">
    <location>
        <begin position="34"/>
        <end position="56"/>
    </location>
</feature>